<evidence type="ECO:0000256" key="1">
    <source>
        <dbReference type="SAM" id="Phobius"/>
    </source>
</evidence>
<accession>A0A9D4J1N6</accession>
<feature type="transmembrane region" description="Helical" evidence="1">
    <location>
        <begin position="20"/>
        <end position="41"/>
    </location>
</feature>
<reference evidence="2" key="2">
    <citation type="submission" date="2020-11" db="EMBL/GenBank/DDBJ databases">
        <authorList>
            <person name="McCartney M.A."/>
            <person name="Auch B."/>
            <person name="Kono T."/>
            <person name="Mallez S."/>
            <person name="Becker A."/>
            <person name="Gohl D.M."/>
            <person name="Silverstein K.A.T."/>
            <person name="Koren S."/>
            <person name="Bechman K.B."/>
            <person name="Herman A."/>
            <person name="Abrahante J.E."/>
            <person name="Garbe J."/>
        </authorList>
    </citation>
    <scope>NUCLEOTIDE SEQUENCE</scope>
    <source>
        <strain evidence="2">Duluth1</strain>
        <tissue evidence="2">Whole animal</tissue>
    </source>
</reference>
<comment type="caution">
    <text evidence="2">The sequence shown here is derived from an EMBL/GenBank/DDBJ whole genome shotgun (WGS) entry which is preliminary data.</text>
</comment>
<name>A0A9D4J1N6_DREPO</name>
<keyword evidence="1" id="KW-0472">Membrane</keyword>
<dbReference type="AlphaFoldDB" id="A0A9D4J1N6"/>
<evidence type="ECO:0000313" key="2">
    <source>
        <dbReference type="EMBL" id="KAH3795035.1"/>
    </source>
</evidence>
<protein>
    <submittedName>
        <fullName evidence="2">Uncharacterized protein</fullName>
    </submittedName>
</protein>
<feature type="transmembrane region" description="Helical" evidence="1">
    <location>
        <begin position="53"/>
        <end position="71"/>
    </location>
</feature>
<gene>
    <name evidence="2" type="ORF">DPMN_148580</name>
</gene>
<keyword evidence="1" id="KW-0812">Transmembrane</keyword>
<evidence type="ECO:0000313" key="3">
    <source>
        <dbReference type="Proteomes" id="UP000828390"/>
    </source>
</evidence>
<reference evidence="2" key="1">
    <citation type="journal article" date="2019" name="bioRxiv">
        <title>The Genome of the Zebra Mussel, Dreissena polymorpha: A Resource for Invasive Species Research.</title>
        <authorList>
            <person name="McCartney M.A."/>
            <person name="Auch B."/>
            <person name="Kono T."/>
            <person name="Mallez S."/>
            <person name="Zhang Y."/>
            <person name="Obille A."/>
            <person name="Becker A."/>
            <person name="Abrahante J.E."/>
            <person name="Garbe J."/>
            <person name="Badalamenti J.P."/>
            <person name="Herman A."/>
            <person name="Mangelson H."/>
            <person name="Liachko I."/>
            <person name="Sullivan S."/>
            <person name="Sone E.D."/>
            <person name="Koren S."/>
            <person name="Silverstein K.A.T."/>
            <person name="Beckman K.B."/>
            <person name="Gohl D.M."/>
        </authorList>
    </citation>
    <scope>NUCLEOTIDE SEQUENCE</scope>
    <source>
        <strain evidence="2">Duluth1</strain>
        <tissue evidence="2">Whole animal</tissue>
    </source>
</reference>
<organism evidence="2 3">
    <name type="scientific">Dreissena polymorpha</name>
    <name type="common">Zebra mussel</name>
    <name type="synonym">Mytilus polymorpha</name>
    <dbReference type="NCBI Taxonomy" id="45954"/>
    <lineage>
        <taxon>Eukaryota</taxon>
        <taxon>Metazoa</taxon>
        <taxon>Spiralia</taxon>
        <taxon>Lophotrochozoa</taxon>
        <taxon>Mollusca</taxon>
        <taxon>Bivalvia</taxon>
        <taxon>Autobranchia</taxon>
        <taxon>Heteroconchia</taxon>
        <taxon>Euheterodonta</taxon>
        <taxon>Imparidentia</taxon>
        <taxon>Neoheterodontei</taxon>
        <taxon>Myida</taxon>
        <taxon>Dreissenoidea</taxon>
        <taxon>Dreissenidae</taxon>
        <taxon>Dreissena</taxon>
    </lineage>
</organism>
<keyword evidence="3" id="KW-1185">Reference proteome</keyword>
<dbReference type="Proteomes" id="UP000828390">
    <property type="component" value="Unassembled WGS sequence"/>
</dbReference>
<sequence length="89" mass="10333">MHSYLPLASVRKGAVTTPFLFRFVYTHQSVFTVAAISVTCFTRLVAAWRKECYLLLLFSFKIPYFPSQWVFEGRAHPTPNMHIITCFIN</sequence>
<proteinExistence type="predicted"/>
<keyword evidence="1" id="KW-1133">Transmembrane helix</keyword>
<dbReference type="EMBL" id="JAIWYP010000007">
    <property type="protein sequence ID" value="KAH3795035.1"/>
    <property type="molecule type" value="Genomic_DNA"/>
</dbReference>